<dbReference type="OrthoDB" id="3611744at2"/>
<dbReference type="Pfam" id="PF08889">
    <property type="entry name" value="WbqC"/>
    <property type="match status" value="1"/>
</dbReference>
<dbReference type="AlphaFoldDB" id="A1ZZB3"/>
<dbReference type="RefSeq" id="WP_002705136.1">
    <property type="nucleotide sequence ID" value="NZ_AAWS01000075.1"/>
</dbReference>
<name>A1ZZB3_MICM2</name>
<dbReference type="InterPro" id="IPR014985">
    <property type="entry name" value="WbqC"/>
</dbReference>
<evidence type="ECO:0000313" key="2">
    <source>
        <dbReference type="Proteomes" id="UP000004095"/>
    </source>
</evidence>
<keyword evidence="2" id="KW-1185">Reference proteome</keyword>
<proteinExistence type="predicted"/>
<comment type="caution">
    <text evidence="1">The sequence shown here is derived from an EMBL/GenBank/DDBJ whole genome shotgun (WGS) entry which is preliminary data.</text>
</comment>
<reference evidence="1 2" key="1">
    <citation type="submission" date="2007-01" db="EMBL/GenBank/DDBJ databases">
        <authorList>
            <person name="Haygood M."/>
            <person name="Podell S."/>
            <person name="Anderson C."/>
            <person name="Hopkinson B."/>
            <person name="Roe K."/>
            <person name="Barbeau K."/>
            <person name="Gaasterland T."/>
            <person name="Ferriera S."/>
            <person name="Johnson J."/>
            <person name="Kravitz S."/>
            <person name="Beeson K."/>
            <person name="Sutton G."/>
            <person name="Rogers Y.-H."/>
            <person name="Friedman R."/>
            <person name="Frazier M."/>
            <person name="Venter J.C."/>
        </authorList>
    </citation>
    <scope>NUCLEOTIDE SEQUENCE [LARGE SCALE GENOMIC DNA]</scope>
    <source>
        <strain evidence="1 2">ATCC 23134</strain>
    </source>
</reference>
<gene>
    <name evidence="1" type="ORF">M23134_03651</name>
</gene>
<dbReference type="EMBL" id="AAWS01000075">
    <property type="protein sequence ID" value="EAY24265.1"/>
    <property type="molecule type" value="Genomic_DNA"/>
</dbReference>
<dbReference type="eggNOG" id="COG0224">
    <property type="taxonomic scope" value="Bacteria"/>
</dbReference>
<accession>A1ZZB3</accession>
<organism evidence="1 2">
    <name type="scientific">Microscilla marina ATCC 23134</name>
    <dbReference type="NCBI Taxonomy" id="313606"/>
    <lineage>
        <taxon>Bacteria</taxon>
        <taxon>Pseudomonadati</taxon>
        <taxon>Bacteroidota</taxon>
        <taxon>Cytophagia</taxon>
        <taxon>Cytophagales</taxon>
        <taxon>Microscillaceae</taxon>
        <taxon>Microscilla</taxon>
    </lineage>
</organism>
<dbReference type="Proteomes" id="UP000004095">
    <property type="component" value="Unassembled WGS sequence"/>
</dbReference>
<evidence type="ECO:0000313" key="1">
    <source>
        <dbReference type="EMBL" id="EAY24265.1"/>
    </source>
</evidence>
<sequence>MSVNKSVYISQSNYIPWKGYFDSINQVDEFIIYDEVQYTRRDWRNRNKIKTTQGVQWLSVPVQTKGRFLQKINETKVSNAQWGKKHWQILQHNYSKAPFFELYASVFAPLFMHPPSEWLSEINYAFIKQVCQVLGIQTHLSFSRNFTLTTGKTERLVDLCQQVGATDYYSGMAAKNYLDETLFAQANIRVHYINYTAYPTYPQLYPPFEHAVSILDLLFNTGEKARDFMKTFEQ</sequence>
<evidence type="ECO:0008006" key="3">
    <source>
        <dbReference type="Google" id="ProtNLM"/>
    </source>
</evidence>
<protein>
    <recommendedName>
        <fullName evidence="3">WbqC-like protein family</fullName>
    </recommendedName>
</protein>